<sequence>MRLRNILAIVLTVLCVAMLAGCDEQGKAGSGSSSSSAAVASGSSSSSASSGAAGQKAATMDISVYYPDVNATGLVAVTKTVKAQEADKYQAAVEALLAGTDDKKLTAVFPKKAKLRKVSVSGGVVKVDFDKNLISGFVGGSTGEEMLVGSLVNTLTEFPEIKKVQILVEGKEIDSLSGHLDLSRPVERMPELIKK</sequence>
<accession>A0A6I2UC67</accession>
<feature type="compositionally biased region" description="Low complexity" evidence="1">
    <location>
        <begin position="30"/>
        <end position="51"/>
    </location>
</feature>
<feature type="signal peptide" evidence="2">
    <location>
        <begin position="1"/>
        <end position="22"/>
    </location>
</feature>
<comment type="caution">
    <text evidence="4">The sequence shown here is derived from an EMBL/GenBank/DDBJ whole genome shotgun (WGS) entry which is preliminary data.</text>
</comment>
<keyword evidence="5" id="KW-1185">Reference proteome</keyword>
<evidence type="ECO:0000313" key="4">
    <source>
        <dbReference type="EMBL" id="MSU08337.1"/>
    </source>
</evidence>
<feature type="region of interest" description="Disordered" evidence="1">
    <location>
        <begin position="28"/>
        <end position="51"/>
    </location>
</feature>
<dbReference type="SMART" id="SM00909">
    <property type="entry name" value="Germane"/>
    <property type="match status" value="1"/>
</dbReference>
<dbReference type="AlphaFoldDB" id="A0A6I2UC67"/>
<dbReference type="GeneID" id="96778255"/>
<gene>
    <name evidence="4" type="ORF">FYJ84_04945</name>
</gene>
<dbReference type="PROSITE" id="PS51257">
    <property type="entry name" value="PROKAR_LIPOPROTEIN"/>
    <property type="match status" value="1"/>
</dbReference>
<dbReference type="Proteomes" id="UP000433181">
    <property type="component" value="Unassembled WGS sequence"/>
</dbReference>
<reference evidence="4 5" key="1">
    <citation type="submission" date="2019-08" db="EMBL/GenBank/DDBJ databases">
        <title>In-depth cultivation of the pig gut microbiome towards novel bacterial diversity and tailored functional studies.</title>
        <authorList>
            <person name="Wylensek D."/>
            <person name="Hitch T.C.A."/>
            <person name="Clavel T."/>
        </authorList>
    </citation>
    <scope>NUCLEOTIDE SEQUENCE [LARGE SCALE GENOMIC DNA]</scope>
    <source>
        <strain evidence="4 5">WCA-693-APC-5D-A</strain>
    </source>
</reference>
<keyword evidence="2" id="KW-0732">Signal</keyword>
<dbReference type="Pfam" id="PF10646">
    <property type="entry name" value="Germane"/>
    <property type="match status" value="1"/>
</dbReference>
<dbReference type="RefSeq" id="WP_154406498.1">
    <property type="nucleotide sequence ID" value="NZ_VUNR01000006.1"/>
</dbReference>
<dbReference type="EMBL" id="VUNR01000006">
    <property type="protein sequence ID" value="MSU08337.1"/>
    <property type="molecule type" value="Genomic_DNA"/>
</dbReference>
<evidence type="ECO:0000256" key="2">
    <source>
        <dbReference type="SAM" id="SignalP"/>
    </source>
</evidence>
<evidence type="ECO:0000256" key="1">
    <source>
        <dbReference type="SAM" id="MobiDB-lite"/>
    </source>
</evidence>
<dbReference type="InterPro" id="IPR019606">
    <property type="entry name" value="GerMN"/>
</dbReference>
<name>A0A6I2UC67_9FIRM</name>
<feature type="chain" id="PRO_5026234663" evidence="2">
    <location>
        <begin position="23"/>
        <end position="195"/>
    </location>
</feature>
<organism evidence="4 5">
    <name type="scientific">Anaerovibrio slackiae</name>
    <dbReference type="NCBI Taxonomy" id="2652309"/>
    <lineage>
        <taxon>Bacteria</taxon>
        <taxon>Bacillati</taxon>
        <taxon>Bacillota</taxon>
        <taxon>Negativicutes</taxon>
        <taxon>Selenomonadales</taxon>
        <taxon>Selenomonadaceae</taxon>
        <taxon>Anaerovibrio</taxon>
    </lineage>
</organism>
<proteinExistence type="predicted"/>
<protein>
    <submittedName>
        <fullName evidence="4">GerMN domain-containing protein</fullName>
    </submittedName>
</protein>
<feature type="domain" description="GerMN" evidence="3">
    <location>
        <begin position="89"/>
        <end position="177"/>
    </location>
</feature>
<evidence type="ECO:0000259" key="3">
    <source>
        <dbReference type="SMART" id="SM00909"/>
    </source>
</evidence>
<evidence type="ECO:0000313" key="5">
    <source>
        <dbReference type="Proteomes" id="UP000433181"/>
    </source>
</evidence>